<evidence type="ECO:0000259" key="2">
    <source>
        <dbReference type="Pfam" id="PF26449"/>
    </source>
</evidence>
<dbReference type="Proteomes" id="UP000034682">
    <property type="component" value="Unassembled WGS sequence"/>
</dbReference>
<sequence>MILEALSAIVNNIIAVFALTWWVVLPLALGFVFWKFWVYHVYIGYLRSIKWTLLEIKIPAVIEKTPKAMEQVFAAVYSIYSFGLRFSQKYIEGHLREDWISFELVGFAGGVHFYIRTPEGYRNLIEASVYAQYPDTEIHEAEDYKKLMPQTLPNKVYDVWGTDYHLSREDAYPIQTYHYFEEAQKEKRLDPIAALTEAMSKLKNDEAIWIQILVSPTGDEWKKEGEALRDKLIGRKKPASKGFADRVWEFFRNFSIATIEHPVWSGDEKPREGPNPLLLLTQGERDVVEAIEKKISRLGFKTNIRFLYIDRRDSFTRSNIGAVMSSFQQYSTLNLNSLRPNVDTFTVIRGNIKLFKDRRLWFRKRRIWESYRRMFWPKKVSVLNVEELATIFHFPSIVVEAPLLRRLGAKKGEPPAGLPVE</sequence>
<keyword evidence="1" id="KW-1133">Transmembrane helix</keyword>
<keyword evidence="1" id="KW-0812">Transmembrane</keyword>
<gene>
    <name evidence="3" type="ORF">UY02_C0009G0008</name>
</gene>
<dbReference type="AlphaFoldDB" id="A0A0G1T5A2"/>
<evidence type="ECO:0000313" key="3">
    <source>
        <dbReference type="EMBL" id="KKU76979.1"/>
    </source>
</evidence>
<organism evidence="3 4">
    <name type="scientific">Candidatus Giovannonibacteria bacterium GW2011_GWB1_47_6b</name>
    <dbReference type="NCBI Taxonomy" id="1618655"/>
    <lineage>
        <taxon>Bacteria</taxon>
        <taxon>Candidatus Giovannoniibacteriota</taxon>
    </lineage>
</organism>
<proteinExistence type="predicted"/>
<feature type="transmembrane region" description="Helical" evidence="1">
    <location>
        <begin position="12"/>
        <end position="37"/>
    </location>
</feature>
<protein>
    <recommendedName>
        <fullName evidence="2">DUF8128 domain-containing protein</fullName>
    </recommendedName>
</protein>
<feature type="domain" description="DUF8128" evidence="2">
    <location>
        <begin position="64"/>
        <end position="398"/>
    </location>
</feature>
<dbReference type="EMBL" id="LCOK01000009">
    <property type="protein sequence ID" value="KKU76979.1"/>
    <property type="molecule type" value="Genomic_DNA"/>
</dbReference>
<dbReference type="Pfam" id="PF26449">
    <property type="entry name" value="DUF8128"/>
    <property type="match status" value="1"/>
</dbReference>
<dbReference type="InterPro" id="IPR058441">
    <property type="entry name" value="DUF8128"/>
</dbReference>
<evidence type="ECO:0000313" key="4">
    <source>
        <dbReference type="Proteomes" id="UP000034682"/>
    </source>
</evidence>
<comment type="caution">
    <text evidence="3">The sequence shown here is derived from an EMBL/GenBank/DDBJ whole genome shotgun (WGS) entry which is preliminary data.</text>
</comment>
<evidence type="ECO:0000256" key="1">
    <source>
        <dbReference type="SAM" id="Phobius"/>
    </source>
</evidence>
<keyword evidence="1" id="KW-0472">Membrane</keyword>
<name>A0A0G1T5A2_9BACT</name>
<accession>A0A0G1T5A2</accession>
<reference evidence="3 4" key="1">
    <citation type="journal article" date="2015" name="Nature">
        <title>rRNA introns, odd ribosomes, and small enigmatic genomes across a large radiation of phyla.</title>
        <authorList>
            <person name="Brown C.T."/>
            <person name="Hug L.A."/>
            <person name="Thomas B.C."/>
            <person name="Sharon I."/>
            <person name="Castelle C.J."/>
            <person name="Singh A."/>
            <person name="Wilkins M.J."/>
            <person name="Williams K.H."/>
            <person name="Banfield J.F."/>
        </authorList>
    </citation>
    <scope>NUCLEOTIDE SEQUENCE [LARGE SCALE GENOMIC DNA]</scope>
</reference>